<dbReference type="InterPro" id="IPR050772">
    <property type="entry name" value="Hydratase-Decarb/MhpD_sf"/>
</dbReference>
<dbReference type="PANTHER" id="PTHR30143:SF0">
    <property type="entry name" value="2-KETO-4-PENTENOATE HYDRATASE"/>
    <property type="match status" value="1"/>
</dbReference>
<proteinExistence type="predicted"/>
<dbReference type="GO" id="GO:0008684">
    <property type="term" value="F:2-oxopent-4-enoate hydratase activity"/>
    <property type="evidence" value="ECO:0007669"/>
    <property type="project" value="TreeGrafter"/>
</dbReference>
<dbReference type="AlphaFoldDB" id="A0A285PML9"/>
<sequence>MSLQNTARILAEARTNGIRLESYPADEPANIAEAYAAQKHMIEAIPAPVTGWKVGFTSETARKAASISEPLSGPLFENSIYEDGSTIKIKEGDLLLLEAEIAFTLASDLGPRQHPYERQDITKAIQNVLPIFELVNKRLPGTVKEKPEWLILDGNINQAIICGPALAYDASMQLPDETVSVSVNEEKQSDGIGSNAMGDPVSVLVWLANHMRERGITMKKGDLIATGLVSDLIECQPGDHIQADFASLGTVTMSLSK</sequence>
<gene>
    <name evidence="3" type="ORF">SAMN06265368_4248</name>
</gene>
<keyword evidence="1" id="KW-0456">Lyase</keyword>
<dbReference type="Proteomes" id="UP000219439">
    <property type="component" value="Unassembled WGS sequence"/>
</dbReference>
<dbReference type="InterPro" id="IPR036663">
    <property type="entry name" value="Fumarylacetoacetase_C_sf"/>
</dbReference>
<dbReference type="InterPro" id="IPR011234">
    <property type="entry name" value="Fumarylacetoacetase-like_C"/>
</dbReference>
<dbReference type="EMBL" id="OBEL01000007">
    <property type="protein sequence ID" value="SNZ21131.1"/>
    <property type="molecule type" value="Genomic_DNA"/>
</dbReference>
<evidence type="ECO:0000313" key="3">
    <source>
        <dbReference type="EMBL" id="SNZ21131.1"/>
    </source>
</evidence>
<reference evidence="3 4" key="1">
    <citation type="submission" date="2017-09" db="EMBL/GenBank/DDBJ databases">
        <authorList>
            <person name="Ehlers B."/>
            <person name="Leendertz F.H."/>
        </authorList>
    </citation>
    <scope>NUCLEOTIDE SEQUENCE [LARGE SCALE GENOMIC DNA]</scope>
    <source>
        <strain evidence="3 4">DSM 18289</strain>
    </source>
</reference>
<dbReference type="Pfam" id="PF01557">
    <property type="entry name" value="FAA_hydrolase"/>
    <property type="match status" value="1"/>
</dbReference>
<dbReference type="SUPFAM" id="SSF56529">
    <property type="entry name" value="FAH"/>
    <property type="match status" value="1"/>
</dbReference>
<dbReference type="GO" id="GO:0005737">
    <property type="term" value="C:cytoplasm"/>
    <property type="evidence" value="ECO:0007669"/>
    <property type="project" value="TreeGrafter"/>
</dbReference>
<keyword evidence="4" id="KW-1185">Reference proteome</keyword>
<accession>A0A285PML9</accession>
<evidence type="ECO:0000259" key="2">
    <source>
        <dbReference type="Pfam" id="PF01557"/>
    </source>
</evidence>
<protein>
    <submittedName>
        <fullName evidence="3">2-keto-4-pentenoate hydratase</fullName>
    </submittedName>
</protein>
<organism evidence="3 4">
    <name type="scientific">Cohaesibacter gelatinilyticus</name>
    <dbReference type="NCBI Taxonomy" id="372072"/>
    <lineage>
        <taxon>Bacteria</taxon>
        <taxon>Pseudomonadati</taxon>
        <taxon>Pseudomonadota</taxon>
        <taxon>Alphaproteobacteria</taxon>
        <taxon>Hyphomicrobiales</taxon>
        <taxon>Cohaesibacteraceae</taxon>
    </lineage>
</organism>
<dbReference type="PANTHER" id="PTHR30143">
    <property type="entry name" value="ACID HYDRATASE"/>
    <property type="match status" value="1"/>
</dbReference>
<dbReference type="RefSeq" id="WP_170956203.1">
    <property type="nucleotide sequence ID" value="NZ_OBEL01000007.1"/>
</dbReference>
<evidence type="ECO:0000256" key="1">
    <source>
        <dbReference type="ARBA" id="ARBA00023239"/>
    </source>
</evidence>
<feature type="domain" description="Fumarylacetoacetase-like C-terminal" evidence="2">
    <location>
        <begin position="76"/>
        <end position="252"/>
    </location>
</feature>
<evidence type="ECO:0000313" key="4">
    <source>
        <dbReference type="Proteomes" id="UP000219439"/>
    </source>
</evidence>
<name>A0A285PML9_9HYPH</name>
<dbReference type="Gene3D" id="3.90.850.10">
    <property type="entry name" value="Fumarylacetoacetase-like, C-terminal domain"/>
    <property type="match status" value="1"/>
</dbReference>